<gene>
    <name evidence="2" type="ORF">PSAL_014280</name>
</gene>
<dbReference type="Gene3D" id="3.30.720.100">
    <property type="match status" value="1"/>
</dbReference>
<evidence type="ECO:0000259" key="1">
    <source>
        <dbReference type="Pfam" id="PF06983"/>
    </source>
</evidence>
<dbReference type="SUPFAM" id="SSF54593">
    <property type="entry name" value="Glyoxalase/Bleomycin resistance protein/Dihydroxybiphenyl dioxygenase"/>
    <property type="match status" value="1"/>
</dbReference>
<evidence type="ECO:0000313" key="2">
    <source>
        <dbReference type="EMBL" id="QPM90193.1"/>
    </source>
</evidence>
<dbReference type="PANTHER" id="PTHR33990">
    <property type="entry name" value="PROTEIN YJDN-RELATED"/>
    <property type="match status" value="1"/>
</dbReference>
<dbReference type="PANTHER" id="PTHR33990:SF4">
    <property type="entry name" value="PHNB-LIKE DOMAIN-CONTAINING PROTEIN"/>
    <property type="match status" value="1"/>
</dbReference>
<dbReference type="InterPro" id="IPR028973">
    <property type="entry name" value="PhnB-like"/>
</dbReference>
<dbReference type="KEGG" id="palw:PSAL_014280"/>
<evidence type="ECO:0000313" key="3">
    <source>
        <dbReference type="Proteomes" id="UP000283786"/>
    </source>
</evidence>
<dbReference type="CDD" id="cd06588">
    <property type="entry name" value="PhnB_like"/>
    <property type="match status" value="1"/>
</dbReference>
<accession>A0A418SJC4</accession>
<organism evidence="2 3">
    <name type="scientific">Pseudooceanicola algae</name>
    <dbReference type="NCBI Taxonomy" id="1537215"/>
    <lineage>
        <taxon>Bacteria</taxon>
        <taxon>Pseudomonadati</taxon>
        <taxon>Pseudomonadota</taxon>
        <taxon>Alphaproteobacteria</taxon>
        <taxon>Rhodobacterales</taxon>
        <taxon>Paracoccaceae</taxon>
        <taxon>Pseudooceanicola</taxon>
    </lineage>
</organism>
<name>A0A418SJC4_9RHOB</name>
<proteinExistence type="predicted"/>
<dbReference type="OrthoDB" id="9806473at2"/>
<dbReference type="Proteomes" id="UP000283786">
    <property type="component" value="Chromosome"/>
</dbReference>
<reference evidence="2 3" key="1">
    <citation type="submission" date="2020-08" db="EMBL/GenBank/DDBJ databases">
        <title>Genome sequence of Rhodobacteraceae bacterium Lw-13e.</title>
        <authorList>
            <person name="Poehlein A."/>
            <person name="Wolter L."/>
            <person name="Daniel R."/>
            <person name="Brinkhoff T."/>
        </authorList>
    </citation>
    <scope>NUCLEOTIDE SEQUENCE [LARGE SCALE GENOMIC DNA]</scope>
    <source>
        <strain evidence="2 3">Lw-13e</strain>
    </source>
</reference>
<dbReference type="Gene3D" id="3.30.720.110">
    <property type="match status" value="1"/>
</dbReference>
<feature type="domain" description="PhnB-like" evidence="1">
    <location>
        <begin position="3"/>
        <end position="120"/>
    </location>
</feature>
<dbReference type="InterPro" id="IPR029068">
    <property type="entry name" value="Glyas_Bleomycin-R_OHBP_Dase"/>
</dbReference>
<dbReference type="EMBL" id="CP060436">
    <property type="protein sequence ID" value="QPM90193.1"/>
    <property type="molecule type" value="Genomic_DNA"/>
</dbReference>
<sequence length="126" mass="13743">MRVQPFLMFQGTAAEAAETYAGLFPDGSFRIEQAGPDGEAMLLKVSIGGQDLSFLESPVPHAFGFTPTFSLKVDCDTRAEVDHLYGALIDGGSALMELGEYPFSPWYGWLTDRFGLSWQIGISPTE</sequence>
<protein>
    <recommendedName>
        <fullName evidence="1">PhnB-like domain-containing protein</fullName>
    </recommendedName>
</protein>
<dbReference type="Pfam" id="PF06983">
    <property type="entry name" value="3-dmu-9_3-mt"/>
    <property type="match status" value="1"/>
</dbReference>
<dbReference type="AlphaFoldDB" id="A0A418SJC4"/>
<dbReference type="PIRSF" id="PIRSF021700">
    <property type="entry name" value="3_dmu_93_MTrfase"/>
    <property type="match status" value="1"/>
</dbReference>
<dbReference type="InterPro" id="IPR009725">
    <property type="entry name" value="3_dmu_93_MTrfase"/>
</dbReference>
<dbReference type="RefSeq" id="WP_119838372.1">
    <property type="nucleotide sequence ID" value="NZ_CP060436.1"/>
</dbReference>
<keyword evidence="3" id="KW-1185">Reference proteome</keyword>